<dbReference type="PROSITE" id="PS00676">
    <property type="entry name" value="SIGMA54_INTERACT_2"/>
    <property type="match status" value="1"/>
</dbReference>
<evidence type="ECO:0000256" key="5">
    <source>
        <dbReference type="ARBA" id="ARBA00023125"/>
    </source>
</evidence>
<feature type="domain" description="Sigma-54 factor interaction" evidence="10">
    <location>
        <begin position="170"/>
        <end position="399"/>
    </location>
</feature>
<evidence type="ECO:0000256" key="6">
    <source>
        <dbReference type="ARBA" id="ARBA00023159"/>
    </source>
</evidence>
<evidence type="ECO:0000256" key="7">
    <source>
        <dbReference type="ARBA" id="ARBA00023163"/>
    </source>
</evidence>
<dbReference type="PROSITE" id="PS00688">
    <property type="entry name" value="SIGMA54_INTERACT_3"/>
    <property type="match status" value="1"/>
</dbReference>
<dbReference type="GO" id="GO:0005524">
    <property type="term" value="F:ATP binding"/>
    <property type="evidence" value="ECO:0007669"/>
    <property type="project" value="UniProtKB-KW"/>
</dbReference>
<dbReference type="PROSITE" id="PS00675">
    <property type="entry name" value="SIGMA54_INTERACT_1"/>
    <property type="match status" value="1"/>
</dbReference>
<evidence type="ECO:0000256" key="3">
    <source>
        <dbReference type="ARBA" id="ARBA00023012"/>
    </source>
</evidence>
<feature type="domain" description="Response regulatory" evidence="11">
    <location>
        <begin position="30"/>
        <end position="147"/>
    </location>
</feature>
<dbReference type="SMART" id="SM00448">
    <property type="entry name" value="REC"/>
    <property type="match status" value="1"/>
</dbReference>
<dbReference type="InterPro" id="IPR025662">
    <property type="entry name" value="Sigma_54_int_dom_ATP-bd_1"/>
</dbReference>
<evidence type="ECO:0000313" key="13">
    <source>
        <dbReference type="Proteomes" id="UP001055804"/>
    </source>
</evidence>
<dbReference type="SMART" id="SM00382">
    <property type="entry name" value="AAA"/>
    <property type="match status" value="1"/>
</dbReference>
<dbReference type="InterPro" id="IPR058031">
    <property type="entry name" value="AAA_lid_NorR"/>
</dbReference>
<dbReference type="Gene3D" id="1.10.8.60">
    <property type="match status" value="1"/>
</dbReference>
<dbReference type="SUPFAM" id="SSF52540">
    <property type="entry name" value="P-loop containing nucleoside triphosphate hydrolases"/>
    <property type="match status" value="1"/>
</dbReference>
<dbReference type="InterPro" id="IPR009057">
    <property type="entry name" value="Homeodomain-like_sf"/>
</dbReference>
<evidence type="ECO:0000259" key="11">
    <source>
        <dbReference type="PROSITE" id="PS50110"/>
    </source>
</evidence>
<dbReference type="GO" id="GO:0043565">
    <property type="term" value="F:sequence-specific DNA binding"/>
    <property type="evidence" value="ECO:0007669"/>
    <property type="project" value="InterPro"/>
</dbReference>
<dbReference type="InterPro" id="IPR011006">
    <property type="entry name" value="CheY-like_superfamily"/>
</dbReference>
<dbReference type="FunFam" id="3.40.50.300:FF:000006">
    <property type="entry name" value="DNA-binding transcriptional regulator NtrC"/>
    <property type="match status" value="1"/>
</dbReference>
<dbReference type="Pfam" id="PF00072">
    <property type="entry name" value="Response_reg"/>
    <property type="match status" value="1"/>
</dbReference>
<dbReference type="GO" id="GO:0006355">
    <property type="term" value="P:regulation of DNA-templated transcription"/>
    <property type="evidence" value="ECO:0007669"/>
    <property type="project" value="InterPro"/>
</dbReference>
<keyword evidence="6" id="KW-0010">Activator</keyword>
<dbReference type="AlphaFoldDB" id="A0A9J6PBN0"/>
<evidence type="ECO:0000256" key="4">
    <source>
        <dbReference type="ARBA" id="ARBA00023015"/>
    </source>
</evidence>
<keyword evidence="3" id="KW-0902">Two-component regulatory system</keyword>
<accession>A0A9J6PBN0</accession>
<keyword evidence="4" id="KW-0805">Transcription regulation</keyword>
<dbReference type="InterPro" id="IPR025944">
    <property type="entry name" value="Sigma_54_int_dom_CS"/>
</dbReference>
<dbReference type="Gene3D" id="1.10.10.60">
    <property type="entry name" value="Homeodomain-like"/>
    <property type="match status" value="1"/>
</dbReference>
<dbReference type="InterPro" id="IPR001789">
    <property type="entry name" value="Sig_transdc_resp-reg_receiver"/>
</dbReference>
<organism evidence="12 13">
    <name type="scientific">Futiania mangrovi</name>
    <dbReference type="NCBI Taxonomy" id="2959716"/>
    <lineage>
        <taxon>Bacteria</taxon>
        <taxon>Pseudomonadati</taxon>
        <taxon>Pseudomonadota</taxon>
        <taxon>Alphaproteobacteria</taxon>
        <taxon>Futianiales</taxon>
        <taxon>Futianiaceae</taxon>
        <taxon>Futiania</taxon>
    </lineage>
</organism>
<evidence type="ECO:0000256" key="9">
    <source>
        <dbReference type="SAM" id="MobiDB-lite"/>
    </source>
</evidence>
<dbReference type="Gene3D" id="3.40.50.300">
    <property type="entry name" value="P-loop containing nucleotide triphosphate hydrolases"/>
    <property type="match status" value="1"/>
</dbReference>
<dbReference type="CDD" id="cd00009">
    <property type="entry name" value="AAA"/>
    <property type="match status" value="1"/>
</dbReference>
<keyword evidence="1" id="KW-0547">Nucleotide-binding</keyword>
<dbReference type="EMBL" id="JAMZFT010000001">
    <property type="protein sequence ID" value="MCP1335905.1"/>
    <property type="molecule type" value="Genomic_DNA"/>
</dbReference>
<sequence>MSEDYVEHLPASGAKGTSPAPRKPQDGERRLMIVDDDPGIVRSLKWALEGYTLETAGSRPEALQKLEHFQPQVVTLDLGLPPHPDEATEGLTALSEILRLAPGTKVIVVSGNNDRQNAVKAVSLGAYDFYEKPIDAEVLQLIIDRAFNLRQLEEENKRLQAESTGVFHGIMTAADSIEALFRTVEKVAKTDISVLILGESGTGKELFAKALHKASPRGSGPFVAINCGAIPENLLESELFGHEKGAFTGAVRTVKGKIENANGGTLFLDEIGDMPLQLQVKLLRFLQERVIERVGGREQIAVDVRIVTATHRQIRDLIEAGDFREDLYYRISEITLDIPPLRERDDDAVVLAQYFIDVFARESGLRRLTLSPDAQSAIRKYSWPGNVRELENKMKRAMVLADGDMITASDLQLGVAPQKPGRMTLKDAREAAERAALRDALDATDGNLSQAAKLLGVSRPTIYNLIKQLDMKV</sequence>
<dbReference type="PROSITE" id="PS50045">
    <property type="entry name" value="SIGMA54_INTERACT_4"/>
    <property type="match status" value="1"/>
</dbReference>
<keyword evidence="5" id="KW-0238">DNA-binding</keyword>
<evidence type="ECO:0000259" key="10">
    <source>
        <dbReference type="PROSITE" id="PS50045"/>
    </source>
</evidence>
<evidence type="ECO:0000313" key="12">
    <source>
        <dbReference type="EMBL" id="MCP1335905.1"/>
    </source>
</evidence>
<dbReference type="Pfam" id="PF00158">
    <property type="entry name" value="Sigma54_activat"/>
    <property type="match status" value="1"/>
</dbReference>
<gene>
    <name evidence="12" type="primary">prsR</name>
    <name evidence="12" type="ORF">NJQ99_05740</name>
</gene>
<reference evidence="12" key="1">
    <citation type="submission" date="2022-06" db="EMBL/GenBank/DDBJ databases">
        <title>Isolation and Genomics of Futiania mangrovii gen. nov., sp. nov., a Rare and Metabolically-versatile member in the Class Alphaproteobacteria.</title>
        <authorList>
            <person name="Liu L."/>
            <person name="Huang W.-C."/>
            <person name="Pan J."/>
            <person name="Li J."/>
            <person name="Huang Y."/>
            <person name="Du H."/>
            <person name="Liu Y."/>
            <person name="Li M."/>
        </authorList>
    </citation>
    <scope>NUCLEOTIDE SEQUENCE</scope>
    <source>
        <strain evidence="12">FT118</strain>
    </source>
</reference>
<dbReference type="SUPFAM" id="SSF52172">
    <property type="entry name" value="CheY-like"/>
    <property type="match status" value="1"/>
</dbReference>
<dbReference type="Pfam" id="PF02954">
    <property type="entry name" value="HTH_8"/>
    <property type="match status" value="1"/>
</dbReference>
<dbReference type="Pfam" id="PF25601">
    <property type="entry name" value="AAA_lid_14"/>
    <property type="match status" value="1"/>
</dbReference>
<keyword evidence="13" id="KW-1185">Reference proteome</keyword>
<dbReference type="Gene3D" id="3.40.50.2300">
    <property type="match status" value="1"/>
</dbReference>
<evidence type="ECO:0000256" key="2">
    <source>
        <dbReference type="ARBA" id="ARBA00022840"/>
    </source>
</evidence>
<dbReference type="PROSITE" id="PS50110">
    <property type="entry name" value="RESPONSE_REGULATORY"/>
    <property type="match status" value="1"/>
</dbReference>
<name>A0A9J6PBN0_9PROT</name>
<dbReference type="InterPro" id="IPR002197">
    <property type="entry name" value="HTH_Fis"/>
</dbReference>
<keyword evidence="8" id="KW-0597">Phosphoprotein</keyword>
<evidence type="ECO:0000256" key="8">
    <source>
        <dbReference type="PROSITE-ProRule" id="PRU00169"/>
    </source>
</evidence>
<dbReference type="PANTHER" id="PTHR32071:SF113">
    <property type="entry name" value="ALGINATE BIOSYNTHESIS TRANSCRIPTIONAL REGULATORY PROTEIN ALGB"/>
    <property type="match status" value="1"/>
</dbReference>
<feature type="region of interest" description="Disordered" evidence="9">
    <location>
        <begin position="1"/>
        <end position="29"/>
    </location>
</feature>
<dbReference type="InterPro" id="IPR003593">
    <property type="entry name" value="AAA+_ATPase"/>
</dbReference>
<feature type="modified residue" description="4-aspartylphosphate" evidence="8">
    <location>
        <position position="77"/>
    </location>
</feature>
<dbReference type="InterPro" id="IPR002078">
    <property type="entry name" value="Sigma_54_int"/>
</dbReference>
<keyword evidence="7" id="KW-0804">Transcription</keyword>
<dbReference type="PRINTS" id="PR01590">
    <property type="entry name" value="HTHFIS"/>
</dbReference>
<dbReference type="PANTHER" id="PTHR32071">
    <property type="entry name" value="TRANSCRIPTIONAL REGULATORY PROTEIN"/>
    <property type="match status" value="1"/>
</dbReference>
<comment type="caution">
    <text evidence="12">The sequence shown here is derived from an EMBL/GenBank/DDBJ whole genome shotgun (WGS) entry which is preliminary data.</text>
</comment>
<protein>
    <submittedName>
        <fullName evidence="12">PEP-CTERM-box response regulator transcription factor</fullName>
    </submittedName>
</protein>
<dbReference type="InterPro" id="IPR014264">
    <property type="entry name" value="PEP-CTERM_resp_reg"/>
</dbReference>
<dbReference type="Proteomes" id="UP001055804">
    <property type="component" value="Unassembled WGS sequence"/>
</dbReference>
<dbReference type="SUPFAM" id="SSF46689">
    <property type="entry name" value="Homeodomain-like"/>
    <property type="match status" value="1"/>
</dbReference>
<dbReference type="InterPro" id="IPR027417">
    <property type="entry name" value="P-loop_NTPase"/>
</dbReference>
<proteinExistence type="predicted"/>
<keyword evidence="2" id="KW-0067">ATP-binding</keyword>
<evidence type="ECO:0000256" key="1">
    <source>
        <dbReference type="ARBA" id="ARBA00022741"/>
    </source>
</evidence>
<dbReference type="NCBIfam" id="TIGR02915">
    <property type="entry name" value="PEP_resp_reg"/>
    <property type="match status" value="1"/>
</dbReference>
<dbReference type="InterPro" id="IPR025943">
    <property type="entry name" value="Sigma_54_int_dom_ATP-bd_2"/>
</dbReference>
<dbReference type="GO" id="GO:0000160">
    <property type="term" value="P:phosphorelay signal transduction system"/>
    <property type="evidence" value="ECO:0007669"/>
    <property type="project" value="UniProtKB-KW"/>
</dbReference>